<name>A0A1G9ISL5_9FLAO</name>
<keyword evidence="1" id="KW-0472">Membrane</keyword>
<proteinExistence type="predicted"/>
<gene>
    <name evidence="2" type="ORF">SAMN04488514_101259</name>
</gene>
<dbReference type="Proteomes" id="UP000199440">
    <property type="component" value="Unassembled WGS sequence"/>
</dbReference>
<organism evidence="2 3">
    <name type="scientific">Kriegella aquimaris</name>
    <dbReference type="NCBI Taxonomy" id="192904"/>
    <lineage>
        <taxon>Bacteria</taxon>
        <taxon>Pseudomonadati</taxon>
        <taxon>Bacteroidota</taxon>
        <taxon>Flavobacteriia</taxon>
        <taxon>Flavobacteriales</taxon>
        <taxon>Flavobacteriaceae</taxon>
        <taxon>Kriegella</taxon>
    </lineage>
</organism>
<keyword evidence="1" id="KW-1133">Transmembrane helix</keyword>
<keyword evidence="1" id="KW-0812">Transmembrane</keyword>
<evidence type="ECO:0000256" key="1">
    <source>
        <dbReference type="SAM" id="Phobius"/>
    </source>
</evidence>
<feature type="transmembrane region" description="Helical" evidence="1">
    <location>
        <begin position="20"/>
        <end position="43"/>
    </location>
</feature>
<keyword evidence="3" id="KW-1185">Reference proteome</keyword>
<reference evidence="2 3" key="1">
    <citation type="submission" date="2016-10" db="EMBL/GenBank/DDBJ databases">
        <authorList>
            <person name="de Groot N.N."/>
        </authorList>
    </citation>
    <scope>NUCLEOTIDE SEQUENCE [LARGE SCALE GENOMIC DNA]</scope>
    <source>
        <strain evidence="2 3">DSM 19886</strain>
    </source>
</reference>
<dbReference type="EMBL" id="FNGV01000001">
    <property type="protein sequence ID" value="SDL28121.1"/>
    <property type="molecule type" value="Genomic_DNA"/>
</dbReference>
<evidence type="ECO:0000313" key="2">
    <source>
        <dbReference type="EMBL" id="SDL28121.1"/>
    </source>
</evidence>
<sequence>MDVINEIMQYSALGELNKWFRYLVVLLFSTIVTILFVMMVLLIENGAYRNIQFGY</sequence>
<evidence type="ECO:0000313" key="3">
    <source>
        <dbReference type="Proteomes" id="UP000199440"/>
    </source>
</evidence>
<dbReference type="AlphaFoldDB" id="A0A1G9ISL5"/>
<protein>
    <submittedName>
        <fullName evidence="2">Uncharacterized protein</fullName>
    </submittedName>
</protein>
<accession>A0A1G9ISL5</accession>